<dbReference type="GO" id="GO:0016706">
    <property type="term" value="F:2-oxoglutarate-dependent dioxygenase activity"/>
    <property type="evidence" value="ECO:0007669"/>
    <property type="project" value="UniProtKB-ARBA"/>
</dbReference>
<organism evidence="3 4">
    <name type="scientific">Chitinophaga solisilvae</name>
    <dbReference type="NCBI Taxonomy" id="1233460"/>
    <lineage>
        <taxon>Bacteria</taxon>
        <taxon>Pseudomonadati</taxon>
        <taxon>Bacteroidota</taxon>
        <taxon>Chitinophagia</taxon>
        <taxon>Chitinophagales</taxon>
        <taxon>Chitinophagaceae</taxon>
        <taxon>Chitinophaga</taxon>
    </lineage>
</organism>
<protein>
    <recommendedName>
        <fullName evidence="2">TauD/TfdA-like domain-containing protein</fullName>
    </recommendedName>
</protein>
<evidence type="ECO:0000313" key="4">
    <source>
        <dbReference type="Proteomes" id="UP000281028"/>
    </source>
</evidence>
<dbReference type="Gene3D" id="3.60.130.10">
    <property type="entry name" value="Clavaminate synthase-like"/>
    <property type="match status" value="1"/>
</dbReference>
<accession>A0A9Q5D6I4</accession>
<dbReference type="EMBL" id="RIAR02000001">
    <property type="protein sequence ID" value="NSL85916.1"/>
    <property type="molecule type" value="Genomic_DNA"/>
</dbReference>
<gene>
    <name evidence="3" type="ORF">ECE50_003675</name>
</gene>
<evidence type="ECO:0000256" key="1">
    <source>
        <dbReference type="ARBA" id="ARBA00023002"/>
    </source>
</evidence>
<dbReference type="AlphaFoldDB" id="A0A9Q5D6I4"/>
<name>A0A9Q5D6I4_9BACT</name>
<feature type="domain" description="TauD/TfdA-like" evidence="2">
    <location>
        <begin position="39"/>
        <end position="208"/>
    </location>
</feature>
<dbReference type="SUPFAM" id="SSF51197">
    <property type="entry name" value="Clavaminate synthase-like"/>
    <property type="match status" value="1"/>
</dbReference>
<reference evidence="3" key="1">
    <citation type="submission" date="2020-05" db="EMBL/GenBank/DDBJ databases">
        <title>Chitinophaga laudate sp. nov., isolated from a tropical peat swamp.</title>
        <authorList>
            <person name="Goh C.B.S."/>
            <person name="Lee M.S."/>
            <person name="Parimannan S."/>
            <person name="Pasbakhsh P."/>
            <person name="Yule C.M."/>
            <person name="Rajandas H."/>
            <person name="Loke S."/>
            <person name="Croft L."/>
            <person name="Tan J.B.L."/>
        </authorList>
    </citation>
    <scope>NUCLEOTIDE SEQUENCE</scope>
    <source>
        <strain evidence="3">Mgbs1</strain>
    </source>
</reference>
<dbReference type="InterPro" id="IPR003819">
    <property type="entry name" value="TauD/TfdA-like"/>
</dbReference>
<evidence type="ECO:0000259" key="2">
    <source>
        <dbReference type="Pfam" id="PF02668"/>
    </source>
</evidence>
<dbReference type="OrthoDB" id="979809at2"/>
<dbReference type="InterPro" id="IPR042098">
    <property type="entry name" value="TauD-like_sf"/>
</dbReference>
<sequence>MTLNKDLATLENEEAAILQAITGPLEAQGYVSADIGEISPKTLLSVAYFFGEVIPIGRGNDHVTEIRTSAEVGSKNVPLHNDKSYWRIPPRYLILYCREANGFENNHMHVSDIHGAFLQLTEEERASLSERVLDIHHPSNRSSGTLQGKVVNYLNEEVFYRFRSDTIEKNWDAFNKWDQLVIDNLIEVPFNPGTLLIMDNWKFAHGRRLTSVVNSYSRNIDRVLIM</sequence>
<keyword evidence="4" id="KW-1185">Reference proteome</keyword>
<proteinExistence type="predicted"/>
<evidence type="ECO:0000313" key="3">
    <source>
        <dbReference type="EMBL" id="NSL85916.1"/>
    </source>
</evidence>
<dbReference type="Proteomes" id="UP000281028">
    <property type="component" value="Unassembled WGS sequence"/>
</dbReference>
<keyword evidence="1" id="KW-0560">Oxidoreductase</keyword>
<comment type="caution">
    <text evidence="3">The sequence shown here is derived from an EMBL/GenBank/DDBJ whole genome shotgun (WGS) entry which is preliminary data.</text>
</comment>
<dbReference type="Pfam" id="PF02668">
    <property type="entry name" value="TauD"/>
    <property type="match status" value="1"/>
</dbReference>